<keyword evidence="1" id="KW-0812">Transmembrane</keyword>
<protein>
    <recommendedName>
        <fullName evidence="4">Major facilitator superfamily (MFS) profile domain-containing protein</fullName>
    </recommendedName>
</protein>
<feature type="transmembrane region" description="Helical" evidence="1">
    <location>
        <begin position="9"/>
        <end position="30"/>
    </location>
</feature>
<evidence type="ECO:0000313" key="2">
    <source>
        <dbReference type="EMBL" id="PZN72737.1"/>
    </source>
</evidence>
<accession>A0A2W4SMI0</accession>
<reference evidence="2 3" key="1">
    <citation type="journal article" date="2018" name="Aquat. Microb. Ecol.">
        <title>Gammaproteobacterial methanotrophs dominate.</title>
        <authorList>
            <person name="Rissanen A.J."/>
            <person name="Saarenheimo J."/>
            <person name="Tiirola M."/>
            <person name="Peura S."/>
            <person name="Aalto S.L."/>
            <person name="Karvinen A."/>
            <person name="Nykanen H."/>
        </authorList>
    </citation>
    <scope>NUCLEOTIDE SEQUENCE [LARGE SCALE GENOMIC DNA]</scope>
    <source>
        <strain evidence="2">AMbin10</strain>
    </source>
</reference>
<evidence type="ECO:0000313" key="3">
    <source>
        <dbReference type="Proteomes" id="UP000249396"/>
    </source>
</evidence>
<feature type="transmembrane region" description="Helical" evidence="1">
    <location>
        <begin position="109"/>
        <end position="129"/>
    </location>
</feature>
<sequence length="136" mass="14300">MNNVNPKAIIIGTSVFALLYVIHILILPLLKNSLDMGEGGSMFAVSQMLGVSTCLISGYIAARVSGERGFFYGFNVGALGTVLSALAAVAWSMFTGAKLPGLGLVTLPYWIFVNGSLAGFAGLLVINMIDEGKREP</sequence>
<dbReference type="Proteomes" id="UP000249396">
    <property type="component" value="Unassembled WGS sequence"/>
</dbReference>
<organism evidence="2 3">
    <name type="scientific">Candidatus Methylumidiphilus alinenensis</name>
    <dbReference type="NCBI Taxonomy" id="2202197"/>
    <lineage>
        <taxon>Bacteria</taxon>
        <taxon>Pseudomonadati</taxon>
        <taxon>Pseudomonadota</taxon>
        <taxon>Gammaproteobacteria</taxon>
        <taxon>Methylococcales</taxon>
        <taxon>Candidatus Methylumidiphilus</taxon>
    </lineage>
</organism>
<dbReference type="EMBL" id="QJPH01000475">
    <property type="protein sequence ID" value="PZN72737.1"/>
    <property type="molecule type" value="Genomic_DNA"/>
</dbReference>
<keyword evidence="1" id="KW-0472">Membrane</keyword>
<dbReference type="AlphaFoldDB" id="A0A2W4SMI0"/>
<feature type="transmembrane region" description="Helical" evidence="1">
    <location>
        <begin position="69"/>
        <end position="94"/>
    </location>
</feature>
<name>A0A2W4SMI0_9GAMM</name>
<comment type="caution">
    <text evidence="2">The sequence shown here is derived from an EMBL/GenBank/DDBJ whole genome shotgun (WGS) entry which is preliminary data.</text>
</comment>
<proteinExistence type="predicted"/>
<keyword evidence="1" id="KW-1133">Transmembrane helix</keyword>
<evidence type="ECO:0008006" key="4">
    <source>
        <dbReference type="Google" id="ProtNLM"/>
    </source>
</evidence>
<feature type="transmembrane region" description="Helical" evidence="1">
    <location>
        <begin position="42"/>
        <end position="62"/>
    </location>
</feature>
<gene>
    <name evidence="2" type="ORF">DM484_23965</name>
</gene>
<evidence type="ECO:0000256" key="1">
    <source>
        <dbReference type="SAM" id="Phobius"/>
    </source>
</evidence>